<feature type="transmembrane region" description="Helical" evidence="6">
    <location>
        <begin position="442"/>
        <end position="460"/>
    </location>
</feature>
<dbReference type="GO" id="GO:0016020">
    <property type="term" value="C:membrane"/>
    <property type="evidence" value="ECO:0007669"/>
    <property type="project" value="UniProtKB-SubCell"/>
</dbReference>
<dbReference type="EMBL" id="CP084167">
    <property type="protein sequence ID" value="UJG44958.1"/>
    <property type="molecule type" value="Genomic_DNA"/>
</dbReference>
<keyword evidence="5 6" id="KW-0472">Membrane</keyword>
<feature type="transmembrane region" description="Helical" evidence="6">
    <location>
        <begin position="342"/>
        <end position="362"/>
    </location>
</feature>
<dbReference type="InterPro" id="IPR028994">
    <property type="entry name" value="Integrin_alpha_N"/>
</dbReference>
<feature type="transmembrane region" description="Helical" evidence="6">
    <location>
        <begin position="382"/>
        <end position="407"/>
    </location>
</feature>
<evidence type="ECO:0000256" key="2">
    <source>
        <dbReference type="ARBA" id="ARBA00022692"/>
    </source>
</evidence>
<sequence length="539" mass="60894">MGSNDRNIYMIDGDTGKIKWKFKTGGSIRASPALGDLNNDGYLDIVIGSSDSYYYAFNGRTRTILWTLKTELILGGTAPTLADVDGDNELDVLLNGKNVYIVGGRKGNLISIYNQNEEIETSITVGDLDNDGSFEMIYGSKSGNVFCYTITNSLKTSYRIYWQGDGGNFFNSGNSFTIDKDGDTISTFSEKIIGTDPEKKDTDGDFLIDGYEISATKTDPLLQDSDNNNIGDQNEDIDGDGLTNLEEFKKNTDPLNRDTDEDFLPDNIDIFPILFPESLTYLSLFCLLSIIIVSTIIKKRIENKGDKNERLILKFKMKRNQILSEISWKGTYNNYKSVHLKAFRWFGIFAISSAIMINFIFYPLFKTEIVYRDIIKTSYSTIIYVLINVIYFALFYLLGSGFYSLGFSSNEVTFRYDSIATNLLLSSLIILSISFVKVSINLILLPILTYLLTSAFFTLYSKQKKKIANNNNPSNFIFILFPLSFLSLLWCQTLSFYFAIPQQILRIISLTTGVLMFLLALEIFTLSTLDSKKNKLKII</sequence>
<feature type="transmembrane region" description="Helical" evidence="6">
    <location>
        <begin position="419"/>
        <end position="436"/>
    </location>
</feature>
<dbReference type="Proteomes" id="UP001200513">
    <property type="component" value="Chromosome"/>
</dbReference>
<gene>
    <name evidence="7" type="ORF">K9W46_04675</name>
</gene>
<dbReference type="SUPFAM" id="SSF69318">
    <property type="entry name" value="Integrin alpha N-terminal domain"/>
    <property type="match status" value="1"/>
</dbReference>
<feature type="transmembrane region" description="Helical" evidence="6">
    <location>
        <begin position="504"/>
        <end position="529"/>
    </location>
</feature>
<dbReference type="PANTHER" id="PTHR21419">
    <property type="match status" value="1"/>
</dbReference>
<dbReference type="Pfam" id="PF13517">
    <property type="entry name" value="FG-GAP_3"/>
    <property type="match status" value="1"/>
</dbReference>
<organism evidence="7">
    <name type="scientific">Candidatus Heimdallarchaeum endolithica</name>
    <dbReference type="NCBI Taxonomy" id="2876572"/>
    <lineage>
        <taxon>Archaea</taxon>
        <taxon>Promethearchaeati</taxon>
        <taxon>Candidatus Heimdallarchaeota</taxon>
        <taxon>Candidatus Heimdallarchaeia (ex Rinke et al. 2021) (nom. nud.)</taxon>
        <taxon>Candidatus Heimdallarchaeales</taxon>
        <taxon>Candidatus Heimdallarchaeaceae</taxon>
        <taxon>Candidatus Heimdallarchaeum</taxon>
    </lineage>
</organism>
<name>A0A9Y1BTJ0_9ARCH</name>
<accession>A0A9Y1BTJ0</accession>
<feature type="transmembrane region" description="Helical" evidence="6">
    <location>
        <begin position="476"/>
        <end position="498"/>
    </location>
</feature>
<evidence type="ECO:0000313" key="7">
    <source>
        <dbReference type="EMBL" id="UJG44958.1"/>
    </source>
</evidence>
<reference evidence="7" key="1">
    <citation type="journal article" date="2022" name="Nat. Microbiol.">
        <title>Unique mobile elements and scalable gene flow at the prokaryote-eukaryote boundary revealed by circularized Asgard archaea genomes.</title>
        <authorList>
            <person name="Wu F."/>
            <person name="Speth D.R."/>
            <person name="Philosof A."/>
            <person name="Cremiere A."/>
            <person name="Narayanan A."/>
            <person name="Barco R.A."/>
            <person name="Connon S.A."/>
            <person name="Amend J.P."/>
            <person name="Antoshechkin I.A."/>
            <person name="Orphan V.J."/>
        </authorList>
    </citation>
    <scope>NUCLEOTIDE SEQUENCE</scope>
    <source>
        <strain evidence="7">PR6</strain>
    </source>
</reference>
<keyword evidence="4 6" id="KW-1133">Transmembrane helix</keyword>
<dbReference type="AlphaFoldDB" id="A0A9Y1BTJ0"/>
<comment type="subcellular location">
    <subcellularLocation>
        <location evidence="1">Membrane</location>
        <topology evidence="1">Single-pass membrane protein</topology>
    </subcellularLocation>
</comment>
<dbReference type="Gene3D" id="4.10.1080.10">
    <property type="entry name" value="TSP type-3 repeat"/>
    <property type="match status" value="1"/>
</dbReference>
<keyword evidence="3" id="KW-0732">Signal</keyword>
<dbReference type="InterPro" id="IPR045232">
    <property type="entry name" value="FAM234"/>
</dbReference>
<evidence type="ECO:0000256" key="5">
    <source>
        <dbReference type="ARBA" id="ARBA00023136"/>
    </source>
</evidence>
<evidence type="ECO:0000256" key="6">
    <source>
        <dbReference type="SAM" id="Phobius"/>
    </source>
</evidence>
<proteinExistence type="predicted"/>
<dbReference type="GO" id="GO:0005509">
    <property type="term" value="F:calcium ion binding"/>
    <property type="evidence" value="ECO:0007669"/>
    <property type="project" value="InterPro"/>
</dbReference>
<evidence type="ECO:0000256" key="4">
    <source>
        <dbReference type="ARBA" id="ARBA00022989"/>
    </source>
</evidence>
<evidence type="ECO:0000256" key="3">
    <source>
        <dbReference type="ARBA" id="ARBA00022729"/>
    </source>
</evidence>
<evidence type="ECO:0000256" key="1">
    <source>
        <dbReference type="ARBA" id="ARBA00004167"/>
    </source>
</evidence>
<dbReference type="Gene3D" id="2.40.10.480">
    <property type="match status" value="1"/>
</dbReference>
<dbReference type="InterPro" id="IPR028974">
    <property type="entry name" value="TSP_type-3_rpt"/>
</dbReference>
<dbReference type="SUPFAM" id="SSF103647">
    <property type="entry name" value="TSP type-3 repeat"/>
    <property type="match status" value="1"/>
</dbReference>
<feature type="transmembrane region" description="Helical" evidence="6">
    <location>
        <begin position="279"/>
        <end position="297"/>
    </location>
</feature>
<dbReference type="PANTHER" id="PTHR21419:SF23">
    <property type="entry name" value="PROTEIN DEFECTIVE IN EXINE FORMATION 1"/>
    <property type="match status" value="1"/>
</dbReference>
<dbReference type="InterPro" id="IPR013517">
    <property type="entry name" value="FG-GAP"/>
</dbReference>
<keyword evidence="2 6" id="KW-0812">Transmembrane</keyword>
<protein>
    <submittedName>
        <fullName evidence="7">FG-GAP-like repeat-containing protein</fullName>
    </submittedName>
</protein>